<dbReference type="InterPro" id="IPR003516">
    <property type="entry name" value="FANCA"/>
</dbReference>
<proteinExistence type="predicted"/>
<accession>A0AA88H5R2</accession>
<dbReference type="GO" id="GO:0036297">
    <property type="term" value="P:interstrand cross-link repair"/>
    <property type="evidence" value="ECO:0007669"/>
    <property type="project" value="InterPro"/>
</dbReference>
<evidence type="ECO:0000259" key="1">
    <source>
        <dbReference type="Pfam" id="PF24781"/>
    </source>
</evidence>
<evidence type="ECO:0000313" key="3">
    <source>
        <dbReference type="Proteomes" id="UP001187531"/>
    </source>
</evidence>
<evidence type="ECO:0000313" key="2">
    <source>
        <dbReference type="EMBL" id="KAK2703834.1"/>
    </source>
</evidence>
<dbReference type="Pfam" id="PF24781">
    <property type="entry name" value="FANCA_helical"/>
    <property type="match status" value="1"/>
</dbReference>
<organism evidence="2 3">
    <name type="scientific">Artemia franciscana</name>
    <name type="common">Brine shrimp</name>
    <name type="synonym">Artemia sanfranciscana</name>
    <dbReference type="NCBI Taxonomy" id="6661"/>
    <lineage>
        <taxon>Eukaryota</taxon>
        <taxon>Metazoa</taxon>
        <taxon>Ecdysozoa</taxon>
        <taxon>Arthropoda</taxon>
        <taxon>Crustacea</taxon>
        <taxon>Branchiopoda</taxon>
        <taxon>Anostraca</taxon>
        <taxon>Artemiidae</taxon>
        <taxon>Artemia</taxon>
    </lineage>
</organism>
<dbReference type="GO" id="GO:0043240">
    <property type="term" value="C:Fanconi anaemia nuclear complex"/>
    <property type="evidence" value="ECO:0007669"/>
    <property type="project" value="InterPro"/>
</dbReference>
<gene>
    <name evidence="2" type="ORF">QYM36_017774</name>
</gene>
<dbReference type="PANTHER" id="PTHR12047">
    <property type="entry name" value="FANCONI ANEMIA GROUP A PROTEIN"/>
    <property type="match status" value="1"/>
</dbReference>
<sequence length="111" mass="12895">QIHVSNPPAVPPGMEYKLSEFLKRHKERINFLDEAFDTTPFSKQSKVDVDIKLAVESYEKTEKIPNTLIEASIFRINYYQGSFLPALLSPRYENPEIILTLFFINTYVIPE</sequence>
<dbReference type="PANTHER" id="PTHR12047:SF2">
    <property type="entry name" value="FANCONI ANEMIA GROUP A PROTEIN"/>
    <property type="match status" value="1"/>
</dbReference>
<dbReference type="InterPro" id="IPR055386">
    <property type="entry name" value="FANCA_helical"/>
</dbReference>
<comment type="caution">
    <text evidence="2">The sequence shown here is derived from an EMBL/GenBank/DDBJ whole genome shotgun (WGS) entry which is preliminary data.</text>
</comment>
<feature type="non-terminal residue" evidence="2">
    <location>
        <position position="1"/>
    </location>
</feature>
<reference evidence="2" key="1">
    <citation type="submission" date="2023-07" db="EMBL/GenBank/DDBJ databases">
        <title>Chromosome-level genome assembly of Artemia franciscana.</title>
        <authorList>
            <person name="Jo E."/>
        </authorList>
    </citation>
    <scope>NUCLEOTIDE SEQUENCE</scope>
    <source>
        <tissue evidence="2">Whole body</tissue>
    </source>
</reference>
<protein>
    <recommendedName>
        <fullName evidence="1">Fanconi anaemia group A protein helical domain-containing protein</fullName>
    </recommendedName>
</protein>
<feature type="domain" description="Fanconi anaemia group A protein helical" evidence="1">
    <location>
        <begin position="45"/>
        <end position="100"/>
    </location>
</feature>
<name>A0AA88H5R2_ARTSF</name>
<dbReference type="EMBL" id="JAVRJZ010000067">
    <property type="protein sequence ID" value="KAK2703834.1"/>
    <property type="molecule type" value="Genomic_DNA"/>
</dbReference>
<dbReference type="AlphaFoldDB" id="A0AA88H5R2"/>
<dbReference type="Proteomes" id="UP001187531">
    <property type="component" value="Unassembled WGS sequence"/>
</dbReference>
<keyword evidence="3" id="KW-1185">Reference proteome</keyword>